<sequence length="249" mass="27566">MSAPSGNLGAVTNVEKEPIEAVLFDWGGTLATWHTIDLYAVWRSVAELIDEARAEELAAKLVAAEESVWLRSRDEHVSSTLEEVCLLAEVAMTPAALAEYERQWHPHTELDPDAVRTLHQLRDRGLKLGVLSNTIWSRQRHEDIFARDGVLELFDGAVYTSEVPWTKPHPEAFLAAMHATGLTEPARCLFVGDRLFDDVWGAQNVGMRAVHIPHSAIPTNQIGHTEGVPDATIQRLSELPALVDTWNAA</sequence>
<accession>A0ABN2FJ82</accession>
<dbReference type="EMBL" id="BAAANE010000007">
    <property type="protein sequence ID" value="GAA1648376.1"/>
    <property type="molecule type" value="Genomic_DNA"/>
</dbReference>
<dbReference type="NCBIfam" id="TIGR01549">
    <property type="entry name" value="HAD-SF-IA-v1"/>
    <property type="match status" value="1"/>
</dbReference>
<dbReference type="InterPro" id="IPR023214">
    <property type="entry name" value="HAD_sf"/>
</dbReference>
<organism evidence="2 3">
    <name type="scientific">Kribbella alba</name>
    <dbReference type="NCBI Taxonomy" id="190197"/>
    <lineage>
        <taxon>Bacteria</taxon>
        <taxon>Bacillati</taxon>
        <taxon>Actinomycetota</taxon>
        <taxon>Actinomycetes</taxon>
        <taxon>Propionibacteriales</taxon>
        <taxon>Kribbellaceae</taxon>
        <taxon>Kribbella</taxon>
    </lineage>
</organism>
<dbReference type="PRINTS" id="PR00413">
    <property type="entry name" value="HADHALOGNASE"/>
</dbReference>
<evidence type="ECO:0000313" key="2">
    <source>
        <dbReference type="EMBL" id="GAA1648376.1"/>
    </source>
</evidence>
<dbReference type="PANTHER" id="PTHR43316">
    <property type="entry name" value="HYDROLASE, HALOACID DELAHOGENASE-RELATED"/>
    <property type="match status" value="1"/>
</dbReference>
<dbReference type="PANTHER" id="PTHR43316:SF3">
    <property type="entry name" value="HALOACID DEHALOGENASE, TYPE II (AFU_ORTHOLOGUE AFUA_2G07750)-RELATED"/>
    <property type="match status" value="1"/>
</dbReference>
<dbReference type="SFLD" id="SFLDG01129">
    <property type="entry name" value="C1.5:_HAD__Beta-PGM__Phosphata"/>
    <property type="match status" value="1"/>
</dbReference>
<dbReference type="InterPro" id="IPR006439">
    <property type="entry name" value="HAD-SF_hydro_IA"/>
</dbReference>
<dbReference type="NCBIfam" id="TIGR01509">
    <property type="entry name" value="HAD-SF-IA-v3"/>
    <property type="match status" value="1"/>
</dbReference>
<evidence type="ECO:0000313" key="3">
    <source>
        <dbReference type="Proteomes" id="UP001501319"/>
    </source>
</evidence>
<dbReference type="InterPro" id="IPR036412">
    <property type="entry name" value="HAD-like_sf"/>
</dbReference>
<protein>
    <submittedName>
        <fullName evidence="2">HAD family phosphatase</fullName>
    </submittedName>
</protein>
<dbReference type="SUPFAM" id="SSF56784">
    <property type="entry name" value="HAD-like"/>
    <property type="match status" value="1"/>
</dbReference>
<name>A0ABN2FJ82_9ACTN</name>
<keyword evidence="1" id="KW-0378">Hydrolase</keyword>
<keyword evidence="3" id="KW-1185">Reference proteome</keyword>
<dbReference type="InterPro" id="IPR051540">
    <property type="entry name" value="S-2-haloacid_dehalogenase"/>
</dbReference>
<dbReference type="Gene3D" id="3.40.50.1000">
    <property type="entry name" value="HAD superfamily/HAD-like"/>
    <property type="match status" value="1"/>
</dbReference>
<dbReference type="SFLD" id="SFLDS00003">
    <property type="entry name" value="Haloacid_Dehalogenase"/>
    <property type="match status" value="1"/>
</dbReference>
<proteinExistence type="predicted"/>
<dbReference type="Proteomes" id="UP001501319">
    <property type="component" value="Unassembled WGS sequence"/>
</dbReference>
<evidence type="ECO:0000256" key="1">
    <source>
        <dbReference type="ARBA" id="ARBA00022801"/>
    </source>
</evidence>
<reference evidence="2 3" key="1">
    <citation type="journal article" date="2019" name="Int. J. Syst. Evol. Microbiol.">
        <title>The Global Catalogue of Microorganisms (GCM) 10K type strain sequencing project: providing services to taxonomists for standard genome sequencing and annotation.</title>
        <authorList>
            <consortium name="The Broad Institute Genomics Platform"/>
            <consortium name="The Broad Institute Genome Sequencing Center for Infectious Disease"/>
            <person name="Wu L."/>
            <person name="Ma J."/>
        </authorList>
    </citation>
    <scope>NUCLEOTIDE SEQUENCE [LARGE SCALE GENOMIC DNA]</scope>
    <source>
        <strain evidence="2 3">JCM 14306</strain>
    </source>
</reference>
<dbReference type="Pfam" id="PF00702">
    <property type="entry name" value="Hydrolase"/>
    <property type="match status" value="1"/>
</dbReference>
<gene>
    <name evidence="2" type="ORF">GCM10009744_44670</name>
</gene>
<comment type="caution">
    <text evidence="2">The sequence shown here is derived from an EMBL/GenBank/DDBJ whole genome shotgun (WGS) entry which is preliminary data.</text>
</comment>